<evidence type="ECO:0000313" key="5">
    <source>
        <dbReference type="Proteomes" id="UP000297245"/>
    </source>
</evidence>
<dbReference type="PANTHER" id="PTHR24113:SF12">
    <property type="entry name" value="RAN GTPASE-ACTIVATING PROTEIN 1"/>
    <property type="match status" value="1"/>
</dbReference>
<dbReference type="Proteomes" id="UP000297245">
    <property type="component" value="Unassembled WGS sequence"/>
</dbReference>
<keyword evidence="2" id="KW-0433">Leucine-rich repeat</keyword>
<evidence type="ECO:0000256" key="2">
    <source>
        <dbReference type="ARBA" id="ARBA00022614"/>
    </source>
</evidence>
<dbReference type="OrthoDB" id="184583at2759"/>
<proteinExistence type="predicted"/>
<organism evidence="4 5">
    <name type="scientific">Dendrothele bispora (strain CBS 962.96)</name>
    <dbReference type="NCBI Taxonomy" id="1314807"/>
    <lineage>
        <taxon>Eukaryota</taxon>
        <taxon>Fungi</taxon>
        <taxon>Dikarya</taxon>
        <taxon>Basidiomycota</taxon>
        <taxon>Agaricomycotina</taxon>
        <taxon>Agaricomycetes</taxon>
        <taxon>Agaricomycetidae</taxon>
        <taxon>Agaricales</taxon>
        <taxon>Agaricales incertae sedis</taxon>
        <taxon>Dendrothele</taxon>
    </lineage>
</organism>
<accession>A0A4S8MK38</accession>
<dbReference type="InterPro" id="IPR032675">
    <property type="entry name" value="LRR_dom_sf"/>
</dbReference>
<keyword evidence="1" id="KW-0343">GTPase activation</keyword>
<dbReference type="GO" id="GO:0005096">
    <property type="term" value="F:GTPase activator activity"/>
    <property type="evidence" value="ECO:0007669"/>
    <property type="project" value="UniProtKB-KW"/>
</dbReference>
<dbReference type="GO" id="GO:0006913">
    <property type="term" value="P:nucleocytoplasmic transport"/>
    <property type="evidence" value="ECO:0007669"/>
    <property type="project" value="TreeGrafter"/>
</dbReference>
<dbReference type="InterPro" id="IPR027038">
    <property type="entry name" value="RanGap"/>
</dbReference>
<dbReference type="PANTHER" id="PTHR24113">
    <property type="entry name" value="RAN GTPASE-ACTIVATING PROTEIN 1"/>
    <property type="match status" value="1"/>
</dbReference>
<protein>
    <submittedName>
        <fullName evidence="4">RNI-like protein</fullName>
    </submittedName>
</protein>
<dbReference type="GO" id="GO:0005829">
    <property type="term" value="C:cytosol"/>
    <property type="evidence" value="ECO:0007669"/>
    <property type="project" value="TreeGrafter"/>
</dbReference>
<gene>
    <name evidence="4" type="ORF">K435DRAFT_827273</name>
</gene>
<keyword evidence="3" id="KW-0677">Repeat</keyword>
<dbReference type="SMART" id="SM00368">
    <property type="entry name" value="LRR_RI"/>
    <property type="match status" value="7"/>
</dbReference>
<dbReference type="SUPFAM" id="SSF52047">
    <property type="entry name" value="RNI-like"/>
    <property type="match status" value="1"/>
</dbReference>
<keyword evidence="5" id="KW-1185">Reference proteome</keyword>
<dbReference type="CDD" id="cd00116">
    <property type="entry name" value="LRR_RI"/>
    <property type="match status" value="1"/>
</dbReference>
<dbReference type="GO" id="GO:0031267">
    <property type="term" value="F:small GTPase binding"/>
    <property type="evidence" value="ECO:0007669"/>
    <property type="project" value="TreeGrafter"/>
</dbReference>
<reference evidence="4 5" key="1">
    <citation type="journal article" date="2019" name="Nat. Ecol. Evol.">
        <title>Megaphylogeny resolves global patterns of mushroom evolution.</title>
        <authorList>
            <person name="Varga T."/>
            <person name="Krizsan K."/>
            <person name="Foldi C."/>
            <person name="Dima B."/>
            <person name="Sanchez-Garcia M."/>
            <person name="Sanchez-Ramirez S."/>
            <person name="Szollosi G.J."/>
            <person name="Szarkandi J.G."/>
            <person name="Papp V."/>
            <person name="Albert L."/>
            <person name="Andreopoulos W."/>
            <person name="Angelini C."/>
            <person name="Antonin V."/>
            <person name="Barry K.W."/>
            <person name="Bougher N.L."/>
            <person name="Buchanan P."/>
            <person name="Buyck B."/>
            <person name="Bense V."/>
            <person name="Catcheside P."/>
            <person name="Chovatia M."/>
            <person name="Cooper J."/>
            <person name="Damon W."/>
            <person name="Desjardin D."/>
            <person name="Finy P."/>
            <person name="Geml J."/>
            <person name="Haridas S."/>
            <person name="Hughes K."/>
            <person name="Justo A."/>
            <person name="Karasinski D."/>
            <person name="Kautmanova I."/>
            <person name="Kiss B."/>
            <person name="Kocsube S."/>
            <person name="Kotiranta H."/>
            <person name="LaButti K.M."/>
            <person name="Lechner B.E."/>
            <person name="Liimatainen K."/>
            <person name="Lipzen A."/>
            <person name="Lukacs Z."/>
            <person name="Mihaltcheva S."/>
            <person name="Morgado L.N."/>
            <person name="Niskanen T."/>
            <person name="Noordeloos M.E."/>
            <person name="Ohm R.A."/>
            <person name="Ortiz-Santana B."/>
            <person name="Ovrebo C."/>
            <person name="Racz N."/>
            <person name="Riley R."/>
            <person name="Savchenko A."/>
            <person name="Shiryaev A."/>
            <person name="Soop K."/>
            <person name="Spirin V."/>
            <person name="Szebenyi C."/>
            <person name="Tomsovsky M."/>
            <person name="Tulloss R.E."/>
            <person name="Uehling J."/>
            <person name="Grigoriev I.V."/>
            <person name="Vagvolgyi C."/>
            <person name="Papp T."/>
            <person name="Martin F.M."/>
            <person name="Miettinen O."/>
            <person name="Hibbett D.S."/>
            <person name="Nagy L.G."/>
        </authorList>
    </citation>
    <scope>NUCLEOTIDE SEQUENCE [LARGE SCALE GENOMIC DNA]</scope>
    <source>
        <strain evidence="4 5">CBS 962.96</strain>
    </source>
</reference>
<name>A0A4S8MK38_DENBC</name>
<evidence type="ECO:0000256" key="3">
    <source>
        <dbReference type="ARBA" id="ARBA00022737"/>
    </source>
</evidence>
<dbReference type="Gene3D" id="3.80.10.10">
    <property type="entry name" value="Ribonuclease Inhibitor"/>
    <property type="match status" value="1"/>
</dbReference>
<dbReference type="GO" id="GO:0005634">
    <property type="term" value="C:nucleus"/>
    <property type="evidence" value="ECO:0007669"/>
    <property type="project" value="TreeGrafter"/>
</dbReference>
<evidence type="ECO:0000313" key="4">
    <source>
        <dbReference type="EMBL" id="THV03042.1"/>
    </source>
</evidence>
<dbReference type="EMBL" id="ML179071">
    <property type="protein sequence ID" value="THV03042.1"/>
    <property type="molecule type" value="Genomic_DNA"/>
</dbReference>
<dbReference type="GO" id="GO:0048471">
    <property type="term" value="C:perinuclear region of cytoplasm"/>
    <property type="evidence" value="ECO:0007669"/>
    <property type="project" value="TreeGrafter"/>
</dbReference>
<dbReference type="Pfam" id="PF13516">
    <property type="entry name" value="LRR_6"/>
    <property type="match status" value="3"/>
</dbReference>
<dbReference type="AlphaFoldDB" id="A0A4S8MK38"/>
<evidence type="ECO:0000256" key="1">
    <source>
        <dbReference type="ARBA" id="ARBA00022468"/>
    </source>
</evidence>
<dbReference type="InterPro" id="IPR001611">
    <property type="entry name" value="Leu-rich_rpt"/>
</dbReference>
<sequence length="396" mass="42921">MTTTASGTIFSLKGRGLKLNTREDIAPLLAEVDPTVLEEIHFGGNTIGVDASLALAEFLQKARNLKIADFADIFTGRLITEIPQALTAICDALIDKTSLIELDLSDNAFGGRSVDPIVPFLTQNRHFQVLKLNNNGLGPAGGEVLANALLKSAELSKSEGKKSNLRTFICGRNRLENGSAPAWADAFAAHGGLVEIRMPQNGIRMEGITALAKGLAKNPNLEYIDMQDNTFTKEGELSGVQEWANSLRAWPELRTLNLSDCVLSGDGEVPSLLMTLAEGSNPKLHTLLLQNNDLETETFSLLSENIHENLKSLMTLELQWNDVEEDDESLAALAVSMKQRGGKLFVNDEDEEEEAEAEADAEAAVEAAIEDKVLEGKPVKDEADQLAELMGNVKIQ</sequence>